<organism evidence="8 9">
    <name type="scientific">Candidatus Yanofskybacteria bacterium RIFCSPHIGHO2_02_FULL_50_12</name>
    <dbReference type="NCBI Taxonomy" id="1802685"/>
    <lineage>
        <taxon>Bacteria</taxon>
        <taxon>Candidatus Yanofskyibacteriota</taxon>
    </lineage>
</organism>
<feature type="domain" description="Large ribosomal subunit protein uL6 alpha-beta" evidence="7">
    <location>
        <begin position="11"/>
        <end position="79"/>
    </location>
</feature>
<gene>
    <name evidence="4" type="primary">rplF</name>
    <name evidence="8" type="ORF">A3C88_01335</name>
</gene>
<dbReference type="HAMAP" id="MF_01365_B">
    <property type="entry name" value="Ribosomal_uL6_B"/>
    <property type="match status" value="1"/>
</dbReference>
<keyword evidence="4 6" id="KW-0699">rRNA-binding</keyword>
<sequence>MSKIGKKPIAIPSGVDVQISGDSIIAKGPKGTLTKPLPQQVTVNVADGLVKIVPDNPRSKEGKIFWGLARSLVQNMIIGAANGFEKVLEFQGVGYKATVKGSDLELGLGFSHPITVHGAEGVTFQTEKNSIRIQGMDKELVGKIAANIRRYREPEPYKGSGIRYQGEVIRRKAGKKAATAA</sequence>
<dbReference type="PANTHER" id="PTHR11655">
    <property type="entry name" value="60S/50S RIBOSOMAL PROTEIN L6/L9"/>
    <property type="match status" value="1"/>
</dbReference>
<evidence type="ECO:0000256" key="3">
    <source>
        <dbReference type="ARBA" id="ARBA00023274"/>
    </source>
</evidence>
<dbReference type="AlphaFoldDB" id="A0A1F8FWV9"/>
<dbReference type="Pfam" id="PF00347">
    <property type="entry name" value="Ribosomal_L6"/>
    <property type="match status" value="2"/>
</dbReference>
<dbReference type="GO" id="GO:0022625">
    <property type="term" value="C:cytosolic large ribosomal subunit"/>
    <property type="evidence" value="ECO:0007669"/>
    <property type="project" value="UniProtKB-UniRule"/>
</dbReference>
<proteinExistence type="inferred from homology"/>
<dbReference type="InterPro" id="IPR036789">
    <property type="entry name" value="Ribosomal_uL6-like_a/b-dom_sf"/>
</dbReference>
<evidence type="ECO:0000256" key="1">
    <source>
        <dbReference type="ARBA" id="ARBA00009356"/>
    </source>
</evidence>
<dbReference type="InterPro" id="IPR020040">
    <property type="entry name" value="Ribosomal_uL6_a/b-dom"/>
</dbReference>
<evidence type="ECO:0000256" key="5">
    <source>
        <dbReference type="RuleBase" id="RU003869"/>
    </source>
</evidence>
<comment type="caution">
    <text evidence="8">The sequence shown here is derived from an EMBL/GenBank/DDBJ whole genome shotgun (WGS) entry which is preliminary data.</text>
</comment>
<dbReference type="NCBIfam" id="TIGR03654">
    <property type="entry name" value="L6_bact"/>
    <property type="match status" value="1"/>
</dbReference>
<dbReference type="FunFam" id="3.90.930.12:FF:000001">
    <property type="entry name" value="50S ribosomal protein L6"/>
    <property type="match status" value="1"/>
</dbReference>
<dbReference type="SUPFAM" id="SSF56053">
    <property type="entry name" value="Ribosomal protein L6"/>
    <property type="match status" value="2"/>
</dbReference>
<dbReference type="PIRSF" id="PIRSF002162">
    <property type="entry name" value="Ribosomal_L6"/>
    <property type="match status" value="1"/>
</dbReference>
<evidence type="ECO:0000313" key="9">
    <source>
        <dbReference type="Proteomes" id="UP000178117"/>
    </source>
</evidence>
<evidence type="ECO:0000256" key="4">
    <source>
        <dbReference type="HAMAP-Rule" id="MF_01365"/>
    </source>
</evidence>
<keyword evidence="4 6" id="KW-0694">RNA-binding</keyword>
<reference evidence="8 9" key="1">
    <citation type="journal article" date="2016" name="Nat. Commun.">
        <title>Thousands of microbial genomes shed light on interconnected biogeochemical processes in an aquifer system.</title>
        <authorList>
            <person name="Anantharaman K."/>
            <person name="Brown C.T."/>
            <person name="Hug L.A."/>
            <person name="Sharon I."/>
            <person name="Castelle C.J."/>
            <person name="Probst A.J."/>
            <person name="Thomas B.C."/>
            <person name="Singh A."/>
            <person name="Wilkins M.J."/>
            <person name="Karaoz U."/>
            <person name="Brodie E.L."/>
            <person name="Williams K.H."/>
            <person name="Hubbard S.S."/>
            <person name="Banfield J.F."/>
        </authorList>
    </citation>
    <scope>NUCLEOTIDE SEQUENCE [LARGE SCALE GENOMIC DNA]</scope>
</reference>
<dbReference type="EMBL" id="MGJZ01000006">
    <property type="protein sequence ID" value="OGN17654.1"/>
    <property type="molecule type" value="Genomic_DNA"/>
</dbReference>
<evidence type="ECO:0000256" key="6">
    <source>
        <dbReference type="RuleBase" id="RU003870"/>
    </source>
</evidence>
<accession>A0A1F8FWV9</accession>
<dbReference type="GO" id="GO:0003735">
    <property type="term" value="F:structural constituent of ribosome"/>
    <property type="evidence" value="ECO:0007669"/>
    <property type="project" value="UniProtKB-UniRule"/>
</dbReference>
<dbReference type="GO" id="GO:0019843">
    <property type="term" value="F:rRNA binding"/>
    <property type="evidence" value="ECO:0007669"/>
    <property type="project" value="UniProtKB-UniRule"/>
</dbReference>
<comment type="function">
    <text evidence="4 6">This protein binds to the 23S rRNA, and is important in its secondary structure. It is located near the subunit interface in the base of the L7/L12 stalk, and near the tRNA binding site of the peptidyltransferase center.</text>
</comment>
<dbReference type="Proteomes" id="UP000178117">
    <property type="component" value="Unassembled WGS sequence"/>
</dbReference>
<dbReference type="Gene3D" id="3.90.930.12">
    <property type="entry name" value="Ribosomal protein L6, alpha-beta domain"/>
    <property type="match status" value="2"/>
</dbReference>
<dbReference type="GO" id="GO:0002181">
    <property type="term" value="P:cytoplasmic translation"/>
    <property type="evidence" value="ECO:0007669"/>
    <property type="project" value="TreeGrafter"/>
</dbReference>
<keyword evidence="3 4" id="KW-0687">Ribonucleoprotein</keyword>
<comment type="similarity">
    <text evidence="1 4 5">Belongs to the universal ribosomal protein uL6 family.</text>
</comment>
<feature type="domain" description="Large ribosomal subunit protein uL6 alpha-beta" evidence="7">
    <location>
        <begin position="92"/>
        <end position="164"/>
    </location>
</feature>
<dbReference type="PANTHER" id="PTHR11655:SF14">
    <property type="entry name" value="LARGE RIBOSOMAL SUBUNIT PROTEIN UL6M"/>
    <property type="match status" value="1"/>
</dbReference>
<comment type="subunit">
    <text evidence="4">Part of the 50S ribosomal subunit.</text>
</comment>
<dbReference type="PRINTS" id="PR00059">
    <property type="entry name" value="RIBOSOMALL6"/>
</dbReference>
<evidence type="ECO:0000259" key="7">
    <source>
        <dbReference type="Pfam" id="PF00347"/>
    </source>
</evidence>
<name>A0A1F8FWV9_9BACT</name>
<keyword evidence="2 4" id="KW-0689">Ribosomal protein</keyword>
<dbReference type="STRING" id="1802685.A3C88_01335"/>
<dbReference type="InterPro" id="IPR019906">
    <property type="entry name" value="Ribosomal_uL6_bac-type"/>
</dbReference>
<evidence type="ECO:0000256" key="2">
    <source>
        <dbReference type="ARBA" id="ARBA00022980"/>
    </source>
</evidence>
<dbReference type="InterPro" id="IPR000702">
    <property type="entry name" value="Ribosomal_uL6-like"/>
</dbReference>
<protein>
    <recommendedName>
        <fullName evidence="4">Large ribosomal subunit protein uL6</fullName>
    </recommendedName>
</protein>
<evidence type="ECO:0000313" key="8">
    <source>
        <dbReference type="EMBL" id="OGN17654.1"/>
    </source>
</evidence>